<dbReference type="SUPFAM" id="SSF56801">
    <property type="entry name" value="Acetyl-CoA synthetase-like"/>
    <property type="match status" value="1"/>
</dbReference>
<dbReference type="Gene3D" id="3.30.300.30">
    <property type="match status" value="1"/>
</dbReference>
<dbReference type="InterPro" id="IPR050237">
    <property type="entry name" value="ATP-dep_AMP-bd_enzyme"/>
</dbReference>
<sequence>MLLPLPVPSGDAVRDLLPTLAEALAGRGPAWFPVPASTRTAAAPPLPAGIGLGDPLAATEDDPDDPTVLVVPTSGSTGGASGVLLPPSALLASARATQERLGGPGDWLLALPAHHIAGLQVLLRAAGAGTGLTVLDVDMPFTAARFAAAVTAMSGSRRYVSLVPTQLTRILLDPEATAALAGFDAVLVGGAATPPVLAGRARAAGVRLHLTYGMTETCGGCVYDGRPLAGVRTEVDPDGRVLLTGPMVARGYHGRPADPAFPRPGTHRTNDRGEIVDGELHVLGRMDDMILTGGLKVPPVVLEDALASLPGVAAAAVVGPPDPEWGQRVCAVLVPDGSRALPTLDELRELLRGQGLAAALLPRQIVVLDSLPVRGPGKPDRVALLALADR</sequence>
<evidence type="ECO:0000313" key="4">
    <source>
        <dbReference type="EMBL" id="MBM9475782.1"/>
    </source>
</evidence>
<dbReference type="InterPro" id="IPR025110">
    <property type="entry name" value="AMP-bd_C"/>
</dbReference>
<proteinExistence type="predicted"/>
<dbReference type="PANTHER" id="PTHR43767:SF1">
    <property type="entry name" value="NONRIBOSOMAL PEPTIDE SYNTHASE PES1 (EUROFUNG)-RELATED"/>
    <property type="match status" value="1"/>
</dbReference>
<dbReference type="Proteomes" id="UP000663801">
    <property type="component" value="Unassembled WGS sequence"/>
</dbReference>
<keyword evidence="5" id="KW-1185">Reference proteome</keyword>
<dbReference type="EMBL" id="JAERWL010000005">
    <property type="protein sequence ID" value="MBM9475782.1"/>
    <property type="molecule type" value="Genomic_DNA"/>
</dbReference>
<evidence type="ECO:0000259" key="2">
    <source>
        <dbReference type="Pfam" id="PF00501"/>
    </source>
</evidence>
<dbReference type="AlphaFoldDB" id="A0A938YLV3"/>
<evidence type="ECO:0000313" key="5">
    <source>
        <dbReference type="Proteomes" id="UP000663801"/>
    </source>
</evidence>
<feature type="region of interest" description="Disordered" evidence="1">
    <location>
        <begin position="253"/>
        <end position="272"/>
    </location>
</feature>
<name>A0A938YLV3_9ACTN</name>
<feature type="domain" description="AMP-binding enzyme C-terminal" evidence="3">
    <location>
        <begin position="302"/>
        <end position="378"/>
    </location>
</feature>
<evidence type="ECO:0000256" key="1">
    <source>
        <dbReference type="SAM" id="MobiDB-lite"/>
    </source>
</evidence>
<dbReference type="Pfam" id="PF00501">
    <property type="entry name" value="AMP-binding"/>
    <property type="match status" value="1"/>
</dbReference>
<protein>
    <submittedName>
        <fullName evidence="4">AMP-binding protein</fullName>
    </submittedName>
</protein>
<dbReference type="Pfam" id="PF13193">
    <property type="entry name" value="AMP-binding_C"/>
    <property type="match status" value="1"/>
</dbReference>
<feature type="domain" description="AMP-dependent synthetase/ligase" evidence="2">
    <location>
        <begin position="55"/>
        <end position="252"/>
    </location>
</feature>
<dbReference type="InterPro" id="IPR000873">
    <property type="entry name" value="AMP-dep_synth/lig_dom"/>
</dbReference>
<dbReference type="GO" id="GO:0016878">
    <property type="term" value="F:acid-thiol ligase activity"/>
    <property type="evidence" value="ECO:0007669"/>
    <property type="project" value="UniProtKB-ARBA"/>
</dbReference>
<reference evidence="4" key="1">
    <citation type="submission" date="2021-01" db="EMBL/GenBank/DDBJ databases">
        <title>KCTC 19127 draft genome.</title>
        <authorList>
            <person name="An D."/>
        </authorList>
    </citation>
    <scope>NUCLEOTIDE SEQUENCE</scope>
    <source>
        <strain evidence="4">KCTC 19127</strain>
    </source>
</reference>
<gene>
    <name evidence="4" type="ORF">JL107_04920</name>
</gene>
<evidence type="ECO:0000259" key="3">
    <source>
        <dbReference type="Pfam" id="PF13193"/>
    </source>
</evidence>
<dbReference type="InterPro" id="IPR042099">
    <property type="entry name" value="ANL_N_sf"/>
</dbReference>
<dbReference type="InterPro" id="IPR045851">
    <property type="entry name" value="AMP-bd_C_sf"/>
</dbReference>
<organism evidence="4 5">
    <name type="scientific">Nakamurella flavida</name>
    <dbReference type="NCBI Taxonomy" id="363630"/>
    <lineage>
        <taxon>Bacteria</taxon>
        <taxon>Bacillati</taxon>
        <taxon>Actinomycetota</taxon>
        <taxon>Actinomycetes</taxon>
        <taxon>Nakamurellales</taxon>
        <taxon>Nakamurellaceae</taxon>
        <taxon>Nakamurella</taxon>
    </lineage>
</organism>
<dbReference type="Gene3D" id="3.40.50.12780">
    <property type="entry name" value="N-terminal domain of ligase-like"/>
    <property type="match status" value="1"/>
</dbReference>
<dbReference type="PANTHER" id="PTHR43767">
    <property type="entry name" value="LONG-CHAIN-FATTY-ACID--COA LIGASE"/>
    <property type="match status" value="1"/>
</dbReference>
<dbReference type="NCBIfam" id="NF005877">
    <property type="entry name" value="PRK07824.1"/>
    <property type="match status" value="1"/>
</dbReference>
<accession>A0A938YLV3</accession>
<comment type="caution">
    <text evidence="4">The sequence shown here is derived from an EMBL/GenBank/DDBJ whole genome shotgun (WGS) entry which is preliminary data.</text>
</comment>